<dbReference type="EMBL" id="CAJNDS010002611">
    <property type="protein sequence ID" value="CAE7544573.1"/>
    <property type="molecule type" value="Genomic_DNA"/>
</dbReference>
<evidence type="ECO:0000313" key="2">
    <source>
        <dbReference type="EMBL" id="CAE7544573.1"/>
    </source>
</evidence>
<feature type="domain" description="SET" evidence="1">
    <location>
        <begin position="146"/>
        <end position="251"/>
    </location>
</feature>
<dbReference type="PANTHER" id="PTHR12350">
    <property type="entry name" value="HISTONE-LYSINE N-METHYLTRANSFERASE-RELATED"/>
    <property type="match status" value="1"/>
</dbReference>
<comment type="caution">
    <text evidence="2">The sequence shown here is derived from an EMBL/GenBank/DDBJ whole genome shotgun (WGS) entry which is preliminary data.</text>
</comment>
<dbReference type="Pfam" id="PF00856">
    <property type="entry name" value="SET"/>
    <property type="match status" value="1"/>
</dbReference>
<proteinExistence type="predicted"/>
<gene>
    <name evidence="2" type="ORF">SNAT2548_LOCUS30550</name>
</gene>
<evidence type="ECO:0000259" key="1">
    <source>
        <dbReference type="PROSITE" id="PS50280"/>
    </source>
</evidence>
<organism evidence="2 3">
    <name type="scientific">Symbiodinium natans</name>
    <dbReference type="NCBI Taxonomy" id="878477"/>
    <lineage>
        <taxon>Eukaryota</taxon>
        <taxon>Sar</taxon>
        <taxon>Alveolata</taxon>
        <taxon>Dinophyceae</taxon>
        <taxon>Suessiales</taxon>
        <taxon>Symbiodiniaceae</taxon>
        <taxon>Symbiodinium</taxon>
    </lineage>
</organism>
<name>A0A812TQQ8_9DINO</name>
<protein>
    <recommendedName>
        <fullName evidence="1">SET domain-containing protein</fullName>
    </recommendedName>
</protein>
<dbReference type="OrthoDB" id="5984008at2759"/>
<dbReference type="PROSITE" id="PS50280">
    <property type="entry name" value="SET"/>
    <property type="match status" value="1"/>
</dbReference>
<dbReference type="Proteomes" id="UP000604046">
    <property type="component" value="Unassembled WGS sequence"/>
</dbReference>
<reference evidence="2" key="1">
    <citation type="submission" date="2021-02" db="EMBL/GenBank/DDBJ databases">
        <authorList>
            <person name="Dougan E. K."/>
            <person name="Rhodes N."/>
            <person name="Thang M."/>
            <person name="Chan C."/>
        </authorList>
    </citation>
    <scope>NUCLEOTIDE SEQUENCE</scope>
</reference>
<accession>A0A812TQQ8</accession>
<dbReference type="InterPro" id="IPR001214">
    <property type="entry name" value="SET_dom"/>
</dbReference>
<dbReference type="InterPro" id="IPR053201">
    <property type="entry name" value="Flavunoidine_N-MTase"/>
</dbReference>
<evidence type="ECO:0000313" key="3">
    <source>
        <dbReference type="Proteomes" id="UP000604046"/>
    </source>
</evidence>
<dbReference type="Gene3D" id="2.170.270.10">
    <property type="entry name" value="SET domain"/>
    <property type="match status" value="1"/>
</dbReference>
<dbReference type="InterPro" id="IPR046341">
    <property type="entry name" value="SET_dom_sf"/>
</dbReference>
<sequence>MAEAGSTWLLPRPGNLWPPQQRASRWQNWLKRGNHWSRRQMQVMQMYGPDEEAADIKVNRTSLSGWYADEKGKPDNEAAAARERSLSSWYASEEERRVSVDPAKVVSLKEDSGGEVTVPSAVAHNLTEEASAAGESEAVDTGFSSDKLQKLSNPHVGALLVARDNIPRLESVFKIDLHVDDRLVAQPTMYSVQVSENEHVNLLKVPDEKGGAARYLSHLEDPNLVATITDCLIFRARRDILAGEELGFHYCTTEWAMTSPFVCAHGGARIQGYAHLDQEARLHLQRQGLLSAHVERLARNM</sequence>
<dbReference type="PANTHER" id="PTHR12350:SF19">
    <property type="entry name" value="SET DOMAIN-CONTAINING PROTEIN"/>
    <property type="match status" value="1"/>
</dbReference>
<dbReference type="SUPFAM" id="SSF82199">
    <property type="entry name" value="SET domain"/>
    <property type="match status" value="1"/>
</dbReference>
<dbReference type="AlphaFoldDB" id="A0A812TQQ8"/>
<keyword evidence="3" id="KW-1185">Reference proteome</keyword>